<accession>A0A0N4Z856</accession>
<dbReference type="WBParaSite" id="PTRK_0000339600.1">
    <property type="protein sequence ID" value="PTRK_0000339600.1"/>
    <property type="gene ID" value="PTRK_0000339600"/>
</dbReference>
<evidence type="ECO:0000313" key="3">
    <source>
        <dbReference type="WBParaSite" id="PTRK_0000339600.1"/>
    </source>
</evidence>
<evidence type="ECO:0000313" key="2">
    <source>
        <dbReference type="Proteomes" id="UP000038045"/>
    </source>
</evidence>
<name>A0A0N4Z856_PARTI</name>
<proteinExistence type="predicted"/>
<dbReference type="Proteomes" id="UP000038045">
    <property type="component" value="Unplaced"/>
</dbReference>
<reference evidence="3" key="1">
    <citation type="submission" date="2017-02" db="UniProtKB">
        <authorList>
            <consortium name="WormBaseParasite"/>
        </authorList>
    </citation>
    <scope>IDENTIFICATION</scope>
</reference>
<keyword evidence="2" id="KW-1185">Reference proteome</keyword>
<feature type="region of interest" description="Disordered" evidence="1">
    <location>
        <begin position="405"/>
        <end position="433"/>
    </location>
</feature>
<dbReference type="AlphaFoldDB" id="A0A0N4Z856"/>
<organism evidence="2 3">
    <name type="scientific">Parastrongyloides trichosuri</name>
    <name type="common">Possum-specific nematode worm</name>
    <dbReference type="NCBI Taxonomy" id="131310"/>
    <lineage>
        <taxon>Eukaryota</taxon>
        <taxon>Metazoa</taxon>
        <taxon>Ecdysozoa</taxon>
        <taxon>Nematoda</taxon>
        <taxon>Chromadorea</taxon>
        <taxon>Rhabditida</taxon>
        <taxon>Tylenchina</taxon>
        <taxon>Panagrolaimomorpha</taxon>
        <taxon>Strongyloidoidea</taxon>
        <taxon>Strongyloididae</taxon>
        <taxon>Parastrongyloides</taxon>
    </lineage>
</organism>
<protein>
    <submittedName>
        <fullName evidence="3">Tetratricopeptide repeat protein</fullName>
    </submittedName>
</protein>
<feature type="compositionally biased region" description="Basic and acidic residues" evidence="1">
    <location>
        <begin position="418"/>
        <end position="433"/>
    </location>
</feature>
<evidence type="ECO:0000256" key="1">
    <source>
        <dbReference type="SAM" id="MobiDB-lite"/>
    </source>
</evidence>
<sequence length="433" mass="45820">MGHAGGVGGQALGAAQADGQFEQAKRVQHVEGLGLAARQFQREGRAGALALGFEDRLLFWRSVRAARRQDGADARIGAQAFGQNQGVVLRPLHADVQGLQTAQQQPGGVRVGGRAADGPHLADARHEVRPAHAAARDQVRVAADVFGQGIEDEVGAQLQRALPQGAEEGVVDGDCRRFGLIQGPGARHRAGDVDQLVGWVGGGLQIDGGQAPARFFGLRGRGDHGGVQGVGAFGGGDADRLDAVAGQDAVEQVFGAAIGRGRIDDDVAGPHQGQHGGRDGCHTAGEDQGLVRLVPDRQAVLEDLQVRIVDARIDQAQRLVRVALAQAIGDFEEAFAVLGRFEDEGRSLEQRRLDRALRQGRIIAVAHHQGFRREGAVAEDARAMAVHFYVSSPDPVIADHGKARQTLSHGGEAPRFGSFDRRAAGRDQALRTR</sequence>